<dbReference type="GO" id="GO:0000166">
    <property type="term" value="F:nucleotide binding"/>
    <property type="evidence" value="ECO:0007669"/>
    <property type="project" value="InterPro"/>
</dbReference>
<dbReference type="InterPro" id="IPR027417">
    <property type="entry name" value="P-loop_NTPase"/>
</dbReference>
<dbReference type="Pfam" id="PF02283">
    <property type="entry name" value="CobU"/>
    <property type="match status" value="1"/>
</dbReference>
<sequence length="121" mass="13913">MHVVIGGAFAGKRDYVNRLYPEAEWIPPGTNYTPERVETVIFGIENWLQQGRTSQDFWKWLHLLQAADVVLIIEEMGQGIVPADAGERHVRDENGWLSQRAVREAATVDYLWHGLVKRWKG</sequence>
<evidence type="ECO:0000313" key="2">
    <source>
        <dbReference type="Proteomes" id="UP000321816"/>
    </source>
</evidence>
<keyword evidence="1" id="KW-0418">Kinase</keyword>
<dbReference type="Gene3D" id="3.40.50.300">
    <property type="entry name" value="P-loop containing nucleotide triphosphate hydrolases"/>
    <property type="match status" value="1"/>
</dbReference>
<dbReference type="EMBL" id="CP144914">
    <property type="protein sequence ID" value="WWD80577.1"/>
    <property type="molecule type" value="Genomic_DNA"/>
</dbReference>
<gene>
    <name evidence="1" type="ORF">FTX54_003140</name>
</gene>
<dbReference type="RefSeq" id="WP_147804947.1">
    <property type="nucleotide sequence ID" value="NZ_CP144914.1"/>
</dbReference>
<dbReference type="AlphaFoldDB" id="A0A5C7F4B1"/>
<evidence type="ECO:0000313" key="1">
    <source>
        <dbReference type="EMBL" id="WWD80577.1"/>
    </source>
</evidence>
<reference evidence="1 2" key="1">
    <citation type="submission" date="2024-01" db="EMBL/GenBank/DDBJ databases">
        <title>Complete Genome Sequence of Alkalicoccus halolimnae BZ-SZ-XJ29T, a Moderately Halophilic Bacterium Isolated from a Salt Lake.</title>
        <authorList>
            <person name="Zhao B."/>
        </authorList>
    </citation>
    <scope>NUCLEOTIDE SEQUENCE [LARGE SCALE GENOMIC DNA]</scope>
    <source>
        <strain evidence="1 2">BZ-SZ-XJ29</strain>
    </source>
</reference>
<dbReference type="GO" id="GO:0009236">
    <property type="term" value="P:cobalamin biosynthetic process"/>
    <property type="evidence" value="ECO:0007669"/>
    <property type="project" value="UniProtKB-UniPathway"/>
</dbReference>
<dbReference type="OrthoDB" id="1766664at2"/>
<dbReference type="GO" id="GO:0016779">
    <property type="term" value="F:nucleotidyltransferase activity"/>
    <property type="evidence" value="ECO:0007669"/>
    <property type="project" value="UniProtKB-KW"/>
</dbReference>
<dbReference type="Proteomes" id="UP000321816">
    <property type="component" value="Chromosome"/>
</dbReference>
<protein>
    <submittedName>
        <fullName evidence="1">Bifunctional adenosylcobinamide kinase/adenosylcobinamide-phosphate guanylyltransferase</fullName>
    </submittedName>
</protein>
<dbReference type="InterPro" id="IPR003203">
    <property type="entry name" value="CobU/CobP"/>
</dbReference>
<dbReference type="SUPFAM" id="SSF52540">
    <property type="entry name" value="P-loop containing nucleoside triphosphate hydrolases"/>
    <property type="match status" value="1"/>
</dbReference>
<organism evidence="1 2">
    <name type="scientific">Alkalicoccus halolimnae</name>
    <dbReference type="NCBI Taxonomy" id="1667239"/>
    <lineage>
        <taxon>Bacteria</taxon>
        <taxon>Bacillati</taxon>
        <taxon>Bacillota</taxon>
        <taxon>Bacilli</taxon>
        <taxon>Bacillales</taxon>
        <taxon>Bacillaceae</taxon>
        <taxon>Alkalicoccus</taxon>
    </lineage>
</organism>
<keyword evidence="2" id="KW-1185">Reference proteome</keyword>
<dbReference type="KEGG" id="ahal:FTX54_003140"/>
<accession>A0A5C7F4B1</accession>
<keyword evidence="1" id="KW-0808">Transferase</keyword>
<dbReference type="GO" id="GO:0043752">
    <property type="term" value="F:adenosylcobinamide kinase activity"/>
    <property type="evidence" value="ECO:0007669"/>
    <property type="project" value="InterPro"/>
</dbReference>
<proteinExistence type="predicted"/>
<keyword evidence="1" id="KW-0548">Nucleotidyltransferase</keyword>
<name>A0A5C7F4B1_9BACI</name>